<evidence type="ECO:0000256" key="1">
    <source>
        <dbReference type="SAM" id="Coils"/>
    </source>
</evidence>
<dbReference type="Pfam" id="PF00787">
    <property type="entry name" value="PX"/>
    <property type="match status" value="1"/>
</dbReference>
<dbReference type="InterPro" id="IPR044279">
    <property type="entry name" value="SNX2A/B"/>
</dbReference>
<dbReference type="InterPro" id="IPR015404">
    <property type="entry name" value="Vps5_C"/>
</dbReference>
<dbReference type="Gene3D" id="1.20.1270.60">
    <property type="entry name" value="Arfaptin homology (AH) domain/BAR domain"/>
    <property type="match status" value="1"/>
</dbReference>
<name>A0A4S8J3Y2_MUSBA</name>
<dbReference type="EMBL" id="PYDT01000007">
    <property type="protein sequence ID" value="THU55534.1"/>
    <property type="molecule type" value="Genomic_DNA"/>
</dbReference>
<feature type="compositionally biased region" description="Low complexity" evidence="2">
    <location>
        <begin position="74"/>
        <end position="94"/>
    </location>
</feature>
<dbReference type="CDD" id="cd06865">
    <property type="entry name" value="PX_SNX_like"/>
    <property type="match status" value="1"/>
</dbReference>
<dbReference type="GO" id="GO:0035091">
    <property type="term" value="F:phosphatidylinositol binding"/>
    <property type="evidence" value="ECO:0007669"/>
    <property type="project" value="InterPro"/>
</dbReference>
<dbReference type="InterPro" id="IPR001683">
    <property type="entry name" value="PX_dom"/>
</dbReference>
<dbReference type="PANTHER" id="PTHR46757">
    <property type="entry name" value="SORTING NEXIN-RELATED"/>
    <property type="match status" value="1"/>
</dbReference>
<accession>A0A4S8J3Y2</accession>
<dbReference type="Gene3D" id="3.30.1520.10">
    <property type="entry name" value="Phox-like domain"/>
    <property type="match status" value="1"/>
</dbReference>
<proteinExistence type="predicted"/>
<dbReference type="GO" id="GO:0005768">
    <property type="term" value="C:endosome"/>
    <property type="evidence" value="ECO:0007669"/>
    <property type="project" value="UniProtKB-ARBA"/>
</dbReference>
<dbReference type="SMART" id="SM00312">
    <property type="entry name" value="PX"/>
    <property type="match status" value="1"/>
</dbReference>
<dbReference type="GO" id="GO:0016020">
    <property type="term" value="C:membrane"/>
    <property type="evidence" value="ECO:0007669"/>
    <property type="project" value="UniProtKB-ARBA"/>
</dbReference>
<feature type="compositionally biased region" description="Pro residues" evidence="2">
    <location>
        <begin position="29"/>
        <end position="41"/>
    </location>
</feature>
<evidence type="ECO:0000256" key="2">
    <source>
        <dbReference type="SAM" id="MobiDB-lite"/>
    </source>
</evidence>
<keyword evidence="5" id="KW-1185">Reference proteome</keyword>
<dbReference type="PANTHER" id="PTHR46757:SF2">
    <property type="entry name" value="OS05G0346100 PROTEIN"/>
    <property type="match status" value="1"/>
</dbReference>
<dbReference type="AlphaFoldDB" id="A0A4S8J3Y2"/>
<evidence type="ECO:0000313" key="5">
    <source>
        <dbReference type="Proteomes" id="UP000317650"/>
    </source>
</evidence>
<organism evidence="4 5">
    <name type="scientific">Musa balbisiana</name>
    <name type="common">Banana</name>
    <dbReference type="NCBI Taxonomy" id="52838"/>
    <lineage>
        <taxon>Eukaryota</taxon>
        <taxon>Viridiplantae</taxon>
        <taxon>Streptophyta</taxon>
        <taxon>Embryophyta</taxon>
        <taxon>Tracheophyta</taxon>
        <taxon>Spermatophyta</taxon>
        <taxon>Magnoliopsida</taxon>
        <taxon>Liliopsida</taxon>
        <taxon>Zingiberales</taxon>
        <taxon>Musaceae</taxon>
        <taxon>Musa</taxon>
    </lineage>
</organism>
<feature type="domain" description="PX" evidence="3">
    <location>
        <begin position="98"/>
        <end position="219"/>
    </location>
</feature>
<reference evidence="4 5" key="1">
    <citation type="journal article" date="2019" name="Nat. Plants">
        <title>Genome sequencing of Musa balbisiana reveals subgenome evolution and function divergence in polyploid bananas.</title>
        <authorList>
            <person name="Yao X."/>
        </authorList>
    </citation>
    <scope>NUCLEOTIDE SEQUENCE [LARGE SCALE GENOMIC DNA]</scope>
    <source>
        <strain evidence="5">cv. DH-PKW</strain>
        <tissue evidence="4">Leaves</tissue>
    </source>
</reference>
<feature type="coiled-coil region" evidence="1">
    <location>
        <begin position="446"/>
        <end position="487"/>
    </location>
</feature>
<keyword evidence="1" id="KW-0175">Coiled coil</keyword>
<feature type="region of interest" description="Disordered" evidence="2">
    <location>
        <begin position="17"/>
        <end position="109"/>
    </location>
</feature>
<dbReference type="PROSITE" id="PS50195">
    <property type="entry name" value="PX"/>
    <property type="match status" value="1"/>
</dbReference>
<evidence type="ECO:0000313" key="4">
    <source>
        <dbReference type="EMBL" id="THU55534.1"/>
    </source>
</evidence>
<gene>
    <name evidence="4" type="ORF">C4D60_Mb11t07580</name>
</gene>
<dbReference type="CDD" id="cd07596">
    <property type="entry name" value="BAR_SNX"/>
    <property type="match status" value="1"/>
</dbReference>
<dbReference type="Pfam" id="PF09325">
    <property type="entry name" value="Vps5"/>
    <property type="match status" value="1"/>
</dbReference>
<dbReference type="STRING" id="52838.A0A4S8J3Y2"/>
<dbReference type="InterPro" id="IPR027267">
    <property type="entry name" value="AH/BAR_dom_sf"/>
</dbReference>
<feature type="coiled-coil region" evidence="1">
    <location>
        <begin position="288"/>
        <end position="322"/>
    </location>
</feature>
<dbReference type="InterPro" id="IPR036871">
    <property type="entry name" value="PX_dom_sf"/>
</dbReference>
<comment type="caution">
    <text evidence="4">The sequence shown here is derived from an EMBL/GenBank/DDBJ whole genome shotgun (WGS) entry which is preliminary data.</text>
</comment>
<protein>
    <recommendedName>
        <fullName evidence="3">PX domain-containing protein</fullName>
    </recommendedName>
</protein>
<sequence>MEALPVAGDRRGILSAVPAALNGGDPLLHPSPAPDSPPLPSAPGALDPDAIFSLFDPSENGGDDGDDGGDAPVSSRGSDAPSRSARSSASENSRITVSDPQKEQETTSSLVPGSGFYVTYLVTTRFVSGSGGGLAEIRVRRRFKDVVALADRLSEAYRGYFVPQRPDKSVVEGQVMQKHEFVEQRRSAIEKYLNRLAAHPVIGKSDELRVFLRMPVKSPSPSTEVASRMSDGVGALSKQVSGETRGRNVAVATQGVVQPAKGRRDFMRMFRELKQAVTNDWGGVKPLVMEEDKEFLEKKGKLQDLEQQLTTASKQAEALVKAKQDIGDTMGELGLTFVKLAKFEMENATYHSQRSRAAEIKHFATAALRTSRFYRESNAQTVKHLDNLHEYLGLMLAVHSAFSDRSTALLTVQTLTSDLSSLLAREEKLEASSMRFGGDKSKIHRIEELRETIRNTEDAKICAIKDYECIKENNNNELERLDRERHEDFLVMLKGFVSNQVIYAEKIANVWANVAEETKGYTSQSK</sequence>
<dbReference type="SUPFAM" id="SSF64268">
    <property type="entry name" value="PX domain"/>
    <property type="match status" value="1"/>
</dbReference>
<dbReference type="Proteomes" id="UP000317650">
    <property type="component" value="Chromosome 11"/>
</dbReference>
<evidence type="ECO:0000259" key="3">
    <source>
        <dbReference type="PROSITE" id="PS50195"/>
    </source>
</evidence>